<protein>
    <submittedName>
        <fullName evidence="5">AraC family transcriptional regulator</fullName>
    </submittedName>
</protein>
<dbReference type="Proteomes" id="UP000823891">
    <property type="component" value="Unassembled WGS sequence"/>
</dbReference>
<evidence type="ECO:0000259" key="4">
    <source>
        <dbReference type="PROSITE" id="PS01124"/>
    </source>
</evidence>
<keyword evidence="1" id="KW-0805">Transcription regulation</keyword>
<dbReference type="GO" id="GO:0003700">
    <property type="term" value="F:DNA-binding transcription factor activity"/>
    <property type="evidence" value="ECO:0007669"/>
    <property type="project" value="InterPro"/>
</dbReference>
<comment type="caution">
    <text evidence="5">The sequence shown here is derived from an EMBL/GenBank/DDBJ whole genome shotgun (WGS) entry which is preliminary data.</text>
</comment>
<gene>
    <name evidence="5" type="ORF">H9761_08360</name>
</gene>
<dbReference type="InterPro" id="IPR037923">
    <property type="entry name" value="HTH-like"/>
</dbReference>
<dbReference type="InterPro" id="IPR018060">
    <property type="entry name" value="HTH_AraC"/>
</dbReference>
<dbReference type="EMBL" id="DWWS01000028">
    <property type="protein sequence ID" value="HJC23700.1"/>
    <property type="molecule type" value="Genomic_DNA"/>
</dbReference>
<dbReference type="SUPFAM" id="SSF51215">
    <property type="entry name" value="Regulatory protein AraC"/>
    <property type="match status" value="1"/>
</dbReference>
<dbReference type="SMART" id="SM00342">
    <property type="entry name" value="HTH_ARAC"/>
    <property type="match status" value="1"/>
</dbReference>
<evidence type="ECO:0000256" key="1">
    <source>
        <dbReference type="ARBA" id="ARBA00023015"/>
    </source>
</evidence>
<evidence type="ECO:0000256" key="2">
    <source>
        <dbReference type="ARBA" id="ARBA00023125"/>
    </source>
</evidence>
<dbReference type="AlphaFoldDB" id="A0A9D2SQJ2"/>
<evidence type="ECO:0000313" key="6">
    <source>
        <dbReference type="Proteomes" id="UP000823891"/>
    </source>
</evidence>
<dbReference type="Gene3D" id="1.10.10.60">
    <property type="entry name" value="Homeodomain-like"/>
    <property type="match status" value="2"/>
</dbReference>
<accession>A0A9D2SQJ2</accession>
<evidence type="ECO:0000313" key="5">
    <source>
        <dbReference type="EMBL" id="HJC23700.1"/>
    </source>
</evidence>
<dbReference type="InterPro" id="IPR003313">
    <property type="entry name" value="AraC-bd"/>
</dbReference>
<organism evidence="5 6">
    <name type="scientific">Candidatus Eisenbergiella merdavium</name>
    <dbReference type="NCBI Taxonomy" id="2838551"/>
    <lineage>
        <taxon>Bacteria</taxon>
        <taxon>Bacillati</taxon>
        <taxon>Bacillota</taxon>
        <taxon>Clostridia</taxon>
        <taxon>Lachnospirales</taxon>
        <taxon>Lachnospiraceae</taxon>
        <taxon>Eisenbergiella</taxon>
    </lineage>
</organism>
<reference evidence="5" key="1">
    <citation type="journal article" date="2021" name="PeerJ">
        <title>Extensive microbial diversity within the chicken gut microbiome revealed by metagenomics and culture.</title>
        <authorList>
            <person name="Gilroy R."/>
            <person name="Ravi A."/>
            <person name="Getino M."/>
            <person name="Pursley I."/>
            <person name="Horton D.L."/>
            <person name="Alikhan N.F."/>
            <person name="Baker D."/>
            <person name="Gharbi K."/>
            <person name="Hall N."/>
            <person name="Watson M."/>
            <person name="Adriaenssens E.M."/>
            <person name="Foster-Nyarko E."/>
            <person name="Jarju S."/>
            <person name="Secka A."/>
            <person name="Antonio M."/>
            <person name="Oren A."/>
            <person name="Chaudhuri R.R."/>
            <person name="La Ragione R."/>
            <person name="Hildebrand F."/>
            <person name="Pallen M.J."/>
        </authorList>
    </citation>
    <scope>NUCLEOTIDE SEQUENCE</scope>
    <source>
        <strain evidence="5">USAMLcec2-132</strain>
    </source>
</reference>
<proteinExistence type="predicted"/>
<keyword evidence="3" id="KW-0804">Transcription</keyword>
<sequence length="314" mass="36417">MKISQMRRRANIGQSAPLSQKRKELNASLRADGYVPEAIYQEMEMDSVYVDTHDDESFQEDVVKLHSHIFYELLYCRSGSLQYLLGTERYRMQRGDVVFIPPGVSHRPLFLDKLVEPYTRYVIWISPLFAEELIRAFPGEEILPDQPFLLRTAGSAWNEELRGLFSAGVQECYASLPGWQAAVCGNTTRLLVQLMRARCRDRALTPPAEKMELMDQIVLYIESHLREKITLSDTARIFLVSESSISQLFRRRMKVSFYHFVTQRRLIGAKSLLLEEIPAEQVCARMGFGDYSTFYRAFKREYGISPAQFRQLQE</sequence>
<dbReference type="InterPro" id="IPR009057">
    <property type="entry name" value="Homeodomain-like_sf"/>
</dbReference>
<dbReference type="Pfam" id="PF12833">
    <property type="entry name" value="HTH_18"/>
    <property type="match status" value="1"/>
</dbReference>
<keyword evidence="2" id="KW-0238">DNA-binding</keyword>
<dbReference type="SUPFAM" id="SSF46689">
    <property type="entry name" value="Homeodomain-like"/>
    <property type="match status" value="2"/>
</dbReference>
<feature type="domain" description="HTH araC/xylS-type" evidence="4">
    <location>
        <begin position="215"/>
        <end position="312"/>
    </location>
</feature>
<dbReference type="Pfam" id="PF02311">
    <property type="entry name" value="AraC_binding"/>
    <property type="match status" value="1"/>
</dbReference>
<dbReference type="PRINTS" id="PR00032">
    <property type="entry name" value="HTHARAC"/>
</dbReference>
<dbReference type="GO" id="GO:0043565">
    <property type="term" value="F:sequence-specific DNA binding"/>
    <property type="evidence" value="ECO:0007669"/>
    <property type="project" value="InterPro"/>
</dbReference>
<name>A0A9D2SQJ2_9FIRM</name>
<dbReference type="PROSITE" id="PS01124">
    <property type="entry name" value="HTH_ARAC_FAMILY_2"/>
    <property type="match status" value="1"/>
</dbReference>
<dbReference type="Gene3D" id="2.60.120.10">
    <property type="entry name" value="Jelly Rolls"/>
    <property type="match status" value="1"/>
</dbReference>
<dbReference type="InterPro" id="IPR020449">
    <property type="entry name" value="Tscrpt_reg_AraC-type_HTH"/>
</dbReference>
<reference evidence="5" key="2">
    <citation type="submission" date="2021-04" db="EMBL/GenBank/DDBJ databases">
        <authorList>
            <person name="Gilroy R."/>
        </authorList>
    </citation>
    <scope>NUCLEOTIDE SEQUENCE</scope>
    <source>
        <strain evidence="5">USAMLcec2-132</strain>
    </source>
</reference>
<dbReference type="InterPro" id="IPR014710">
    <property type="entry name" value="RmlC-like_jellyroll"/>
</dbReference>
<dbReference type="PANTHER" id="PTHR43280">
    <property type="entry name" value="ARAC-FAMILY TRANSCRIPTIONAL REGULATOR"/>
    <property type="match status" value="1"/>
</dbReference>
<dbReference type="PANTHER" id="PTHR43280:SF2">
    <property type="entry name" value="HTH-TYPE TRANSCRIPTIONAL REGULATOR EXSA"/>
    <property type="match status" value="1"/>
</dbReference>
<evidence type="ECO:0000256" key="3">
    <source>
        <dbReference type="ARBA" id="ARBA00023163"/>
    </source>
</evidence>